<keyword evidence="4" id="KW-1185">Reference proteome</keyword>
<evidence type="ECO:0000256" key="1">
    <source>
        <dbReference type="ARBA" id="ARBA00023235"/>
    </source>
</evidence>
<dbReference type="RefSeq" id="WP_377565596.1">
    <property type="nucleotide sequence ID" value="NZ_JBHTJZ010000024.1"/>
</dbReference>
<organism evidence="3 4">
    <name type="scientific">Paenibacillus chungangensis</name>
    <dbReference type="NCBI Taxonomy" id="696535"/>
    <lineage>
        <taxon>Bacteria</taxon>
        <taxon>Bacillati</taxon>
        <taxon>Bacillota</taxon>
        <taxon>Bacilli</taxon>
        <taxon>Bacillales</taxon>
        <taxon>Paenibacillaceae</taxon>
        <taxon>Paenibacillus</taxon>
    </lineage>
</organism>
<dbReference type="PANTHER" id="PTHR43489:SF7">
    <property type="entry name" value="3-DEHYDRO-D-GULOSIDE 4-EPIMERASE-RELATED"/>
    <property type="match status" value="1"/>
</dbReference>
<dbReference type="Pfam" id="PF01261">
    <property type="entry name" value="AP_endonuc_2"/>
    <property type="match status" value="1"/>
</dbReference>
<dbReference type="Proteomes" id="UP001596989">
    <property type="component" value="Unassembled WGS sequence"/>
</dbReference>
<feature type="domain" description="Xylose isomerase-like TIM barrel" evidence="2">
    <location>
        <begin position="20"/>
        <end position="253"/>
    </location>
</feature>
<reference evidence="4" key="1">
    <citation type="journal article" date="2019" name="Int. J. Syst. Evol. Microbiol.">
        <title>The Global Catalogue of Microorganisms (GCM) 10K type strain sequencing project: providing services to taxonomists for standard genome sequencing and annotation.</title>
        <authorList>
            <consortium name="The Broad Institute Genomics Platform"/>
            <consortium name="The Broad Institute Genome Sequencing Center for Infectious Disease"/>
            <person name="Wu L."/>
            <person name="Ma J."/>
        </authorList>
    </citation>
    <scope>NUCLEOTIDE SEQUENCE [LARGE SCALE GENOMIC DNA]</scope>
    <source>
        <strain evidence="4">CCUG 59129</strain>
    </source>
</reference>
<name>A0ABW3HTS6_9BACL</name>
<dbReference type="PANTHER" id="PTHR43489">
    <property type="entry name" value="ISOMERASE"/>
    <property type="match status" value="1"/>
</dbReference>
<dbReference type="InterPro" id="IPR036237">
    <property type="entry name" value="Xyl_isomerase-like_sf"/>
</dbReference>
<dbReference type="InterPro" id="IPR013022">
    <property type="entry name" value="Xyl_isomerase-like_TIM-brl"/>
</dbReference>
<comment type="caution">
    <text evidence="3">The sequence shown here is derived from an EMBL/GenBank/DDBJ whole genome shotgun (WGS) entry which is preliminary data.</text>
</comment>
<evidence type="ECO:0000259" key="2">
    <source>
        <dbReference type="Pfam" id="PF01261"/>
    </source>
</evidence>
<sequence length="277" mass="30883">MLKSVNQWCYPDHTPLEKVFQISADAGYEAVELNLYEQGGTGLTLDSTPEEVAAIGELAKRYGLQLRSLSTGLLWKSPLSSADAEVRAQGRSIVSKQLQIAEQLGMDTVLVVPGAVSAETPYDACYERSQGELRLLAEEAERRGVRIGVENVWNKFLLSPLEMARYVDEIGSSHIGVYFDVGNILLMGFPEQWIRILGDRIFKVHVKDFRPGVGTGQGFVPLLSGNVNWKAVREALDEIGYRDTLTAEVGFYESDPWQLAYDTAQHMEVILGRRDDR</sequence>
<keyword evidence="1 3" id="KW-0413">Isomerase</keyword>
<dbReference type="Gene3D" id="3.20.20.150">
    <property type="entry name" value="Divalent-metal-dependent TIM barrel enzymes"/>
    <property type="match status" value="1"/>
</dbReference>
<evidence type="ECO:0000313" key="4">
    <source>
        <dbReference type="Proteomes" id="UP001596989"/>
    </source>
</evidence>
<dbReference type="InterPro" id="IPR050417">
    <property type="entry name" value="Sugar_Epim/Isomerase"/>
</dbReference>
<accession>A0ABW3HTS6</accession>
<dbReference type="GO" id="GO:0016853">
    <property type="term" value="F:isomerase activity"/>
    <property type="evidence" value="ECO:0007669"/>
    <property type="project" value="UniProtKB-KW"/>
</dbReference>
<dbReference type="SUPFAM" id="SSF51658">
    <property type="entry name" value="Xylose isomerase-like"/>
    <property type="match status" value="1"/>
</dbReference>
<protein>
    <submittedName>
        <fullName evidence="3">Sugar phosphate isomerase/epimerase family protein</fullName>
    </submittedName>
</protein>
<dbReference type="EMBL" id="JBHTJZ010000024">
    <property type="protein sequence ID" value="MFD0960799.1"/>
    <property type="molecule type" value="Genomic_DNA"/>
</dbReference>
<evidence type="ECO:0000313" key="3">
    <source>
        <dbReference type="EMBL" id="MFD0960799.1"/>
    </source>
</evidence>
<gene>
    <name evidence="3" type="ORF">ACFQ2I_15520</name>
</gene>
<proteinExistence type="predicted"/>